<dbReference type="InterPro" id="IPR036415">
    <property type="entry name" value="Lamin_tail_dom_sf"/>
</dbReference>
<gene>
    <name evidence="3" type="ORF">V5R04_08915</name>
</gene>
<feature type="signal peptide" evidence="1">
    <location>
        <begin position="1"/>
        <end position="32"/>
    </location>
</feature>
<dbReference type="SUPFAM" id="SSF74853">
    <property type="entry name" value="Lamin A/C globular tail domain"/>
    <property type="match status" value="1"/>
</dbReference>
<dbReference type="AlphaFoldDB" id="A0AAU7DUC9"/>
<dbReference type="InterPro" id="IPR001322">
    <property type="entry name" value="Lamin_tail_dom"/>
</dbReference>
<feature type="chain" id="PRO_5043761543" evidence="1">
    <location>
        <begin position="33"/>
        <end position="247"/>
    </location>
</feature>
<name>A0AAU7DUC9_9MICO</name>
<dbReference type="Pfam" id="PF00932">
    <property type="entry name" value="LTD"/>
    <property type="match status" value="1"/>
</dbReference>
<evidence type="ECO:0000313" key="3">
    <source>
        <dbReference type="EMBL" id="XBH20371.1"/>
    </source>
</evidence>
<accession>A0AAU7DUC9</accession>
<reference evidence="3" key="1">
    <citation type="submission" date="2024-02" db="EMBL/GenBank/DDBJ databases">
        <title>Tomenella chthoni gen. nov. sp. nov., a member of the family Jonesiaceae isolated from bat guano.</title>
        <authorList>
            <person name="Miller S.L."/>
            <person name="King J."/>
            <person name="Sankaranarayanan K."/>
            <person name="Lawson P.A."/>
        </authorList>
    </citation>
    <scope>NUCLEOTIDE SEQUENCE</scope>
    <source>
        <strain evidence="3">BS-20</strain>
    </source>
</reference>
<protein>
    <submittedName>
        <fullName evidence="3">Lamin tail domain-containing protein</fullName>
    </submittedName>
</protein>
<organism evidence="3">
    <name type="scientific">Jonesiaceae bacterium BS-20</name>
    <dbReference type="NCBI Taxonomy" id="3120821"/>
    <lineage>
        <taxon>Bacteria</taxon>
        <taxon>Bacillati</taxon>
        <taxon>Actinomycetota</taxon>
        <taxon>Actinomycetes</taxon>
        <taxon>Micrococcales</taxon>
        <taxon>Jonesiaceae</taxon>
    </lineage>
</organism>
<feature type="domain" description="LTD" evidence="2">
    <location>
        <begin position="22"/>
        <end position="130"/>
    </location>
</feature>
<proteinExistence type="predicted"/>
<evidence type="ECO:0000259" key="2">
    <source>
        <dbReference type="PROSITE" id="PS51841"/>
    </source>
</evidence>
<sequence>MRTTLSWSKQTLAGLGAAVVAAGTLVPASAWGAPEVPSVVINEVIQNNSQIADAIELLNTGSTAIDLSGWILADDKNSMTINPGTTLQPGQFLAITTDDDTRDDKFGLGPADAATLLDGATEVDSYLWGEARCPYTLTDSWQIIAITEFESVFPGVMEFEYDPALGQLWVICDDACDGRSQIFELGGDPAAPGTFATVAVYERPAGTANYANEGFAIAPLSQCTAGTRPVIWADDAAAEHAWQQGWI</sequence>
<dbReference type="PROSITE" id="PS51841">
    <property type="entry name" value="LTD"/>
    <property type="match status" value="1"/>
</dbReference>
<evidence type="ECO:0000256" key="1">
    <source>
        <dbReference type="SAM" id="SignalP"/>
    </source>
</evidence>
<dbReference type="Gene3D" id="2.60.40.1260">
    <property type="entry name" value="Lamin Tail domain"/>
    <property type="match status" value="1"/>
</dbReference>
<keyword evidence="1" id="KW-0732">Signal</keyword>
<dbReference type="EMBL" id="CP146203">
    <property type="protein sequence ID" value="XBH20371.1"/>
    <property type="molecule type" value="Genomic_DNA"/>
</dbReference>